<dbReference type="InterPro" id="IPR022210">
    <property type="entry name" value="TF_GCR1-like"/>
</dbReference>
<feature type="non-terminal residue" evidence="3">
    <location>
        <position position="74"/>
    </location>
</feature>
<evidence type="ECO:0000313" key="3">
    <source>
        <dbReference type="EMBL" id="KAF6761435.1"/>
    </source>
</evidence>
<keyword evidence="4" id="KW-1185">Reference proteome</keyword>
<dbReference type="InterPro" id="IPR052146">
    <property type="entry name" value="HOT1"/>
</dbReference>
<dbReference type="GO" id="GO:0060963">
    <property type="term" value="P:positive regulation of ribosomal protein gene transcription by RNA polymerase II"/>
    <property type="evidence" value="ECO:0007669"/>
    <property type="project" value="TreeGrafter"/>
</dbReference>
<sequence length="74" mass="8588">SGSLPTLADIWNEYSVGIGHNFSIIQLNKQWGARWKRDTRSIKSEFTRRMKIVKLIESLMKQNGWSSDCALEFL</sequence>
<proteinExistence type="predicted"/>
<protein>
    <recommendedName>
        <fullName evidence="1">Transcription activator GCR1-like domain-containing protein</fullName>
    </recommendedName>
</protein>
<evidence type="ECO:0000259" key="1">
    <source>
        <dbReference type="Pfam" id="PF12550"/>
    </source>
</evidence>
<comment type="caution">
    <text evidence="3">The sequence shown here is derived from an EMBL/GenBank/DDBJ whole genome shotgun (WGS) entry which is preliminary data.</text>
</comment>
<accession>A0A8H6MAS0</accession>
<name>A0A8H6MAS0_9AGAR</name>
<dbReference type="PANTHER" id="PTHR37784:SF4">
    <property type="entry name" value="TRANSCRIPTION FACTOR-LIKE PROTEIN EUC1"/>
    <property type="match status" value="1"/>
</dbReference>
<feature type="non-terminal residue" evidence="3">
    <location>
        <position position="1"/>
    </location>
</feature>
<dbReference type="Pfam" id="PF12550">
    <property type="entry name" value="GCR1_C"/>
    <property type="match status" value="1"/>
</dbReference>
<dbReference type="PANTHER" id="PTHR37784">
    <property type="entry name" value="PROTEIN MSN1"/>
    <property type="match status" value="1"/>
</dbReference>
<dbReference type="OrthoDB" id="3046224at2759"/>
<reference evidence="3 4" key="1">
    <citation type="submission" date="2020-07" db="EMBL/GenBank/DDBJ databases">
        <title>Comparative genomics of pyrophilous fungi reveals a link between fire events and developmental genes.</title>
        <authorList>
            <consortium name="DOE Joint Genome Institute"/>
            <person name="Steindorff A.S."/>
            <person name="Carver A."/>
            <person name="Calhoun S."/>
            <person name="Stillman K."/>
            <person name="Liu H."/>
            <person name="Lipzen A."/>
            <person name="Pangilinan J."/>
            <person name="Labutti K."/>
            <person name="Bruns T.D."/>
            <person name="Grigoriev I.V."/>
        </authorList>
    </citation>
    <scope>NUCLEOTIDE SEQUENCE [LARGE SCALE GENOMIC DNA]</scope>
    <source>
        <strain evidence="3 4">CBS 144469</strain>
    </source>
</reference>
<dbReference type="EMBL" id="JACGCI010000091">
    <property type="protein sequence ID" value="KAF6746561.1"/>
    <property type="molecule type" value="Genomic_DNA"/>
</dbReference>
<dbReference type="EMBL" id="JACGCI010000009">
    <property type="protein sequence ID" value="KAF6761435.1"/>
    <property type="molecule type" value="Genomic_DNA"/>
</dbReference>
<dbReference type="GO" id="GO:0000978">
    <property type="term" value="F:RNA polymerase II cis-regulatory region sequence-specific DNA binding"/>
    <property type="evidence" value="ECO:0007669"/>
    <property type="project" value="TreeGrafter"/>
</dbReference>
<dbReference type="Proteomes" id="UP000521943">
    <property type="component" value="Unassembled WGS sequence"/>
</dbReference>
<evidence type="ECO:0000313" key="4">
    <source>
        <dbReference type="Proteomes" id="UP000521943"/>
    </source>
</evidence>
<dbReference type="AlphaFoldDB" id="A0A8H6MAS0"/>
<gene>
    <name evidence="2" type="ORF">DFP72DRAFT_767767</name>
    <name evidence="3" type="ORF">DFP72DRAFT_770523</name>
</gene>
<organism evidence="3 4">
    <name type="scientific">Ephemerocybe angulata</name>
    <dbReference type="NCBI Taxonomy" id="980116"/>
    <lineage>
        <taxon>Eukaryota</taxon>
        <taxon>Fungi</taxon>
        <taxon>Dikarya</taxon>
        <taxon>Basidiomycota</taxon>
        <taxon>Agaricomycotina</taxon>
        <taxon>Agaricomycetes</taxon>
        <taxon>Agaricomycetidae</taxon>
        <taxon>Agaricales</taxon>
        <taxon>Agaricineae</taxon>
        <taxon>Psathyrellaceae</taxon>
        <taxon>Ephemerocybe</taxon>
    </lineage>
</organism>
<evidence type="ECO:0000313" key="2">
    <source>
        <dbReference type="EMBL" id="KAF6746561.1"/>
    </source>
</evidence>
<dbReference type="GO" id="GO:0000981">
    <property type="term" value="F:DNA-binding transcription factor activity, RNA polymerase II-specific"/>
    <property type="evidence" value="ECO:0007669"/>
    <property type="project" value="TreeGrafter"/>
</dbReference>
<feature type="domain" description="Transcription activator GCR1-like" evidence="1">
    <location>
        <begin position="4"/>
        <end position="73"/>
    </location>
</feature>